<evidence type="ECO:0000313" key="3">
    <source>
        <dbReference type="Proteomes" id="UP000266723"/>
    </source>
</evidence>
<comment type="caution">
    <text evidence="2">The sequence shown here is derived from an EMBL/GenBank/DDBJ whole genome shotgun (WGS) entry which is preliminary data.</text>
</comment>
<keyword evidence="3" id="KW-1185">Reference proteome</keyword>
<sequence>MSTMASSVSVFGPASARLIDATRKKIGRRREPKQSSGDNLHQISQRKAMLEKSEGGFVDDVYKKYIQSKLETNETVVNEGSDGGGKREAGEKGSGGADLKNAEVDESGKGEAGETTLMT</sequence>
<organism evidence="2 3">
    <name type="scientific">Brassica cretica</name>
    <name type="common">Mustard</name>
    <dbReference type="NCBI Taxonomy" id="69181"/>
    <lineage>
        <taxon>Eukaryota</taxon>
        <taxon>Viridiplantae</taxon>
        <taxon>Streptophyta</taxon>
        <taxon>Embryophyta</taxon>
        <taxon>Tracheophyta</taxon>
        <taxon>Spermatophyta</taxon>
        <taxon>Magnoliopsida</taxon>
        <taxon>eudicotyledons</taxon>
        <taxon>Gunneridae</taxon>
        <taxon>Pentapetalae</taxon>
        <taxon>rosids</taxon>
        <taxon>malvids</taxon>
        <taxon>Brassicales</taxon>
        <taxon>Brassicaceae</taxon>
        <taxon>Brassiceae</taxon>
        <taxon>Brassica</taxon>
    </lineage>
</organism>
<feature type="compositionally biased region" description="Basic and acidic residues" evidence="1">
    <location>
        <begin position="100"/>
        <end position="112"/>
    </location>
</feature>
<evidence type="ECO:0000313" key="2">
    <source>
        <dbReference type="EMBL" id="KAF3545796.1"/>
    </source>
</evidence>
<protein>
    <submittedName>
        <fullName evidence="2">Uncharacterized protein</fullName>
    </submittedName>
</protein>
<dbReference type="Proteomes" id="UP000266723">
    <property type="component" value="Unassembled WGS sequence"/>
</dbReference>
<accession>A0ABQ7C0X3</accession>
<reference evidence="2 3" key="1">
    <citation type="journal article" date="2020" name="BMC Genomics">
        <title>Intraspecific diversification of the crop wild relative Brassica cretica Lam. using demographic model selection.</title>
        <authorList>
            <person name="Kioukis A."/>
            <person name="Michalopoulou V.A."/>
            <person name="Briers L."/>
            <person name="Pirintsos S."/>
            <person name="Studholme D.J."/>
            <person name="Pavlidis P."/>
            <person name="Sarris P.F."/>
        </authorList>
    </citation>
    <scope>NUCLEOTIDE SEQUENCE [LARGE SCALE GENOMIC DNA]</scope>
    <source>
        <strain evidence="3">cv. PFS-1207/04</strain>
    </source>
</reference>
<proteinExistence type="predicted"/>
<feature type="region of interest" description="Disordered" evidence="1">
    <location>
        <begin position="72"/>
        <end position="119"/>
    </location>
</feature>
<feature type="compositionally biased region" description="Polar residues" evidence="1">
    <location>
        <begin position="34"/>
        <end position="45"/>
    </location>
</feature>
<dbReference type="EMBL" id="QGKV02000832">
    <property type="protein sequence ID" value="KAF3545796.1"/>
    <property type="molecule type" value="Genomic_DNA"/>
</dbReference>
<evidence type="ECO:0000256" key="1">
    <source>
        <dbReference type="SAM" id="MobiDB-lite"/>
    </source>
</evidence>
<name>A0ABQ7C0X3_BRACR</name>
<feature type="region of interest" description="Disordered" evidence="1">
    <location>
        <begin position="19"/>
        <end position="51"/>
    </location>
</feature>
<gene>
    <name evidence="2" type="ORF">DY000_02001431</name>
</gene>